<feature type="domain" description="GGDEF" evidence="2">
    <location>
        <begin position="468"/>
        <end position="597"/>
    </location>
</feature>
<dbReference type="PROSITE" id="PS50887">
    <property type="entry name" value="GGDEF"/>
    <property type="match status" value="1"/>
</dbReference>
<evidence type="ECO:0000259" key="2">
    <source>
        <dbReference type="PROSITE" id="PS50887"/>
    </source>
</evidence>
<dbReference type="InterPro" id="IPR035965">
    <property type="entry name" value="PAS-like_dom_sf"/>
</dbReference>
<dbReference type="FunFam" id="3.30.70.270:FF:000001">
    <property type="entry name" value="Diguanylate cyclase domain protein"/>
    <property type="match status" value="1"/>
</dbReference>
<dbReference type="SUPFAM" id="SSF55073">
    <property type="entry name" value="Nucleotide cyclase"/>
    <property type="match status" value="1"/>
</dbReference>
<dbReference type="CDD" id="cd01949">
    <property type="entry name" value="GGDEF"/>
    <property type="match status" value="1"/>
</dbReference>
<dbReference type="SMART" id="SM00267">
    <property type="entry name" value="GGDEF"/>
    <property type="match status" value="1"/>
</dbReference>
<evidence type="ECO:0000256" key="1">
    <source>
        <dbReference type="ARBA" id="ARBA00001946"/>
    </source>
</evidence>
<protein>
    <submittedName>
        <fullName evidence="3">Putative diguanylate cyclase YedQ</fullName>
        <ecNumber evidence="3">2.7.7.65</ecNumber>
    </submittedName>
</protein>
<comment type="caution">
    <text evidence="3">The sequence shown here is derived from an EMBL/GenBank/DDBJ whole genome shotgun (WGS) entry which is preliminary data.</text>
</comment>
<dbReference type="RefSeq" id="WP_069295643.1">
    <property type="nucleotide sequence ID" value="NZ_MCRI01000008.1"/>
</dbReference>
<dbReference type="Gene3D" id="3.30.450.20">
    <property type="entry name" value="PAS domain"/>
    <property type="match status" value="2"/>
</dbReference>
<keyword evidence="3" id="KW-0548">Nucleotidyltransferase</keyword>
<dbReference type="Pfam" id="PF08448">
    <property type="entry name" value="PAS_4"/>
    <property type="match status" value="1"/>
</dbReference>
<dbReference type="InterPro" id="IPR013656">
    <property type="entry name" value="PAS_4"/>
</dbReference>
<organism evidence="3 4">
    <name type="scientific">Methylophaga muralis</name>
    <dbReference type="NCBI Taxonomy" id="291169"/>
    <lineage>
        <taxon>Bacteria</taxon>
        <taxon>Pseudomonadati</taxon>
        <taxon>Pseudomonadota</taxon>
        <taxon>Gammaproteobacteria</taxon>
        <taxon>Thiotrichales</taxon>
        <taxon>Piscirickettsiaceae</taxon>
        <taxon>Methylophaga</taxon>
    </lineage>
</organism>
<dbReference type="PANTHER" id="PTHR46663:SF2">
    <property type="entry name" value="GGDEF DOMAIN-CONTAINING PROTEIN"/>
    <property type="match status" value="1"/>
</dbReference>
<dbReference type="EMBL" id="MCRI01000008">
    <property type="protein sequence ID" value="ODN67236.1"/>
    <property type="molecule type" value="Genomic_DNA"/>
</dbReference>
<dbReference type="Proteomes" id="UP000094379">
    <property type="component" value="Unassembled WGS sequence"/>
</dbReference>
<dbReference type="STRING" id="291169.A9E74_01140"/>
<evidence type="ECO:0000313" key="4">
    <source>
        <dbReference type="Proteomes" id="UP000094379"/>
    </source>
</evidence>
<dbReference type="InterPro" id="IPR029787">
    <property type="entry name" value="Nucleotide_cyclase"/>
</dbReference>
<dbReference type="NCBIfam" id="TIGR00229">
    <property type="entry name" value="sensory_box"/>
    <property type="match status" value="1"/>
</dbReference>
<keyword evidence="4" id="KW-1185">Reference proteome</keyword>
<dbReference type="InterPro" id="IPR052163">
    <property type="entry name" value="DGC-Regulatory_Protein"/>
</dbReference>
<dbReference type="SUPFAM" id="SSF55785">
    <property type="entry name" value="PYP-like sensor domain (PAS domain)"/>
    <property type="match status" value="1"/>
</dbReference>
<accession>A0A1E3GUI6</accession>
<dbReference type="InterPro" id="IPR043128">
    <property type="entry name" value="Rev_trsase/Diguanyl_cyclase"/>
</dbReference>
<dbReference type="GO" id="GO:0052621">
    <property type="term" value="F:diguanylate cyclase activity"/>
    <property type="evidence" value="ECO:0007669"/>
    <property type="project" value="UniProtKB-EC"/>
</dbReference>
<dbReference type="PANTHER" id="PTHR46663">
    <property type="entry name" value="DIGUANYLATE CYCLASE DGCT-RELATED"/>
    <property type="match status" value="1"/>
</dbReference>
<evidence type="ECO:0000313" key="3">
    <source>
        <dbReference type="EMBL" id="ODN67236.1"/>
    </source>
</evidence>
<name>A0A1E3GUI6_9GAMM</name>
<sequence>MLYAILIITLTVLVIYQNYQQQLAAYSSQVNQQIAQRNQLLALMQAQLLESKLEAIDQTLKLISSHPDFVSDPEPQTYLLRHYSINNPEMQALLHVNADGLLRYPQHLRGPLDLSGRDYFVVHQTTRTDKVYTSKPMLPGRGHEDPVLVISRGLYDAEDNFQGVIAAVIDIKTFSLALSGISVNAQLFSSIVHEEGEIVFRVPYQDFEPGQTLDYVTEHIKTDKLPLAGEGIYQRSNGDYYQFAYQTLPKWRLHVFVGENRAVVDELLSIYKFSHLRNSTLTALSLIILIVMTAWLIGRRLEINQQLIESKVALQQSYQRNQAIIKAIPDLLFTIDRSGKIVDFEQGESVPLLLPEEDFINKHISHTLPDFLARRTLKALHKTLDEGESDYYEYELNLVGNQHYFMARTSPINQNRMLVVVIDITERKKSEIALQWQATHDSLTKLPNRVLFYDRLNQAIAESARYKQPFCLLYIDLNDFKAVNDTYGHLNGDMLLILVAERIGDTIRESDTAARLAGDEFAIIINHSNYEEAQQVTEKLRQQLALEYELNEGVILNISASIGIACYPHDGKNADELISYADDTMYNDKRSTTAESS</sequence>
<gene>
    <name evidence="3" type="primary">yedQ_2</name>
    <name evidence="3" type="ORF">A9E74_01140</name>
</gene>
<dbReference type="NCBIfam" id="TIGR00254">
    <property type="entry name" value="GGDEF"/>
    <property type="match status" value="1"/>
</dbReference>
<dbReference type="CDD" id="cd18774">
    <property type="entry name" value="PDC2_HK_sensor"/>
    <property type="match status" value="1"/>
</dbReference>
<proteinExistence type="predicted"/>
<dbReference type="AlphaFoldDB" id="A0A1E3GUI6"/>
<dbReference type="EC" id="2.7.7.65" evidence="3"/>
<dbReference type="CDD" id="cd12914">
    <property type="entry name" value="PDC1_DGC_like"/>
    <property type="match status" value="1"/>
</dbReference>
<dbReference type="Pfam" id="PF00990">
    <property type="entry name" value="GGDEF"/>
    <property type="match status" value="1"/>
</dbReference>
<keyword evidence="3" id="KW-0808">Transferase</keyword>
<dbReference type="InterPro" id="IPR000014">
    <property type="entry name" value="PAS"/>
</dbReference>
<dbReference type="Gene3D" id="3.30.70.270">
    <property type="match status" value="1"/>
</dbReference>
<reference evidence="3 4" key="1">
    <citation type="submission" date="2016-07" db="EMBL/GenBank/DDBJ databases">
        <title>Draft Genome Sequence of Methylophaga muralis Bur 1.</title>
        <authorList>
            <person name="Vasilenko O.V."/>
            <person name="Doronina N.V."/>
            <person name="Shmareva M.N."/>
            <person name="Tarlachkov S.V."/>
            <person name="Mustakhimov I."/>
            <person name="Trotsenko Y.A."/>
        </authorList>
    </citation>
    <scope>NUCLEOTIDE SEQUENCE [LARGE SCALE GENOMIC DNA]</scope>
    <source>
        <strain evidence="3 4">Bur 1</strain>
    </source>
</reference>
<comment type="cofactor">
    <cofactor evidence="1">
        <name>Mg(2+)</name>
        <dbReference type="ChEBI" id="CHEBI:18420"/>
    </cofactor>
</comment>
<dbReference type="PATRIC" id="fig|291169.3.peg.1144"/>
<dbReference type="InterPro" id="IPR000160">
    <property type="entry name" value="GGDEF_dom"/>
</dbReference>